<dbReference type="EMBL" id="CP097506">
    <property type="protein sequence ID" value="URD96490.1"/>
    <property type="molecule type" value="Genomic_DNA"/>
</dbReference>
<organism evidence="2 3">
    <name type="scientific">Musa troglodytarum</name>
    <name type="common">fe'i banana</name>
    <dbReference type="NCBI Taxonomy" id="320322"/>
    <lineage>
        <taxon>Eukaryota</taxon>
        <taxon>Viridiplantae</taxon>
        <taxon>Streptophyta</taxon>
        <taxon>Embryophyta</taxon>
        <taxon>Tracheophyta</taxon>
        <taxon>Spermatophyta</taxon>
        <taxon>Magnoliopsida</taxon>
        <taxon>Liliopsida</taxon>
        <taxon>Zingiberales</taxon>
        <taxon>Musaceae</taxon>
        <taxon>Musa</taxon>
    </lineage>
</organism>
<reference evidence="2" key="1">
    <citation type="submission" date="2022-05" db="EMBL/GenBank/DDBJ databases">
        <title>The Musa troglodytarum L. genome provides insights into the mechanism of non-climacteric behaviour and enrichment of carotenoids.</title>
        <authorList>
            <person name="Wang J."/>
        </authorList>
    </citation>
    <scope>NUCLEOTIDE SEQUENCE</scope>
    <source>
        <tissue evidence="2">Leaf</tissue>
    </source>
</reference>
<feature type="compositionally biased region" description="Low complexity" evidence="1">
    <location>
        <begin position="32"/>
        <end position="45"/>
    </location>
</feature>
<dbReference type="AlphaFoldDB" id="A0A9E7FH01"/>
<name>A0A9E7FH01_9LILI</name>
<feature type="region of interest" description="Disordered" evidence="1">
    <location>
        <begin position="1"/>
        <end position="64"/>
    </location>
</feature>
<protein>
    <submittedName>
        <fullName evidence="2">Uncharacterized protein</fullName>
    </submittedName>
</protein>
<accession>A0A9E7FH01</accession>
<evidence type="ECO:0000256" key="1">
    <source>
        <dbReference type="SAM" id="MobiDB-lite"/>
    </source>
</evidence>
<evidence type="ECO:0000313" key="2">
    <source>
        <dbReference type="EMBL" id="URD96490.1"/>
    </source>
</evidence>
<evidence type="ECO:0000313" key="3">
    <source>
        <dbReference type="Proteomes" id="UP001055439"/>
    </source>
</evidence>
<gene>
    <name evidence="2" type="ORF">MUK42_29499</name>
</gene>
<proteinExistence type="predicted"/>
<dbReference type="Proteomes" id="UP001055439">
    <property type="component" value="Chromosome 4"/>
</dbReference>
<sequence>MPDPGPGPLPRAAQEEVPGRGVRQAEGSAQERLLQPAGPRGPLRPGAEERGLRVNCTHTEASCR</sequence>
<keyword evidence="3" id="KW-1185">Reference proteome</keyword>